<protein>
    <submittedName>
        <fullName evidence="1">Uncharacterized protein</fullName>
    </submittedName>
</protein>
<reference evidence="1 2" key="1">
    <citation type="journal article" date="2016" name="Nat. Commun.">
        <title>Thousands of microbial genomes shed light on interconnected biogeochemical processes in an aquifer system.</title>
        <authorList>
            <person name="Anantharaman K."/>
            <person name="Brown C.T."/>
            <person name="Hug L.A."/>
            <person name="Sharon I."/>
            <person name="Castelle C.J."/>
            <person name="Probst A.J."/>
            <person name="Thomas B.C."/>
            <person name="Singh A."/>
            <person name="Wilkins M.J."/>
            <person name="Karaoz U."/>
            <person name="Brodie E.L."/>
            <person name="Williams K.H."/>
            <person name="Hubbard S.S."/>
            <person name="Banfield J.F."/>
        </authorList>
    </citation>
    <scope>NUCLEOTIDE SEQUENCE [LARGE SCALE GENOMIC DNA]</scope>
</reference>
<evidence type="ECO:0000313" key="1">
    <source>
        <dbReference type="EMBL" id="OGM11756.1"/>
    </source>
</evidence>
<sequence>MFEPTFSEARRVGVPRRPCEPRSGELTRFFEIRSNFVKNVHQKGNRERGRGSAGCAFTLRNVGRFTLSGAEVLRSQRCKGIIQIRREPPYKKNEENAKIISFLKERYSLSRV</sequence>
<organism evidence="1 2">
    <name type="scientific">Candidatus Woesebacteria bacterium RBG_16_39_8b</name>
    <dbReference type="NCBI Taxonomy" id="1802482"/>
    <lineage>
        <taxon>Bacteria</taxon>
        <taxon>Candidatus Woeseibacteriota</taxon>
    </lineage>
</organism>
<accession>A0A1F7X9P9</accession>
<dbReference type="Proteomes" id="UP000179013">
    <property type="component" value="Unassembled WGS sequence"/>
</dbReference>
<gene>
    <name evidence="1" type="ORF">A2V80_02740</name>
</gene>
<dbReference type="EMBL" id="MGFU01000053">
    <property type="protein sequence ID" value="OGM11756.1"/>
    <property type="molecule type" value="Genomic_DNA"/>
</dbReference>
<comment type="caution">
    <text evidence="1">The sequence shown here is derived from an EMBL/GenBank/DDBJ whole genome shotgun (WGS) entry which is preliminary data.</text>
</comment>
<proteinExistence type="predicted"/>
<name>A0A1F7X9P9_9BACT</name>
<dbReference type="AlphaFoldDB" id="A0A1F7X9P9"/>
<evidence type="ECO:0000313" key="2">
    <source>
        <dbReference type="Proteomes" id="UP000179013"/>
    </source>
</evidence>